<dbReference type="Proteomes" id="UP001152888">
    <property type="component" value="Unassembled WGS sequence"/>
</dbReference>
<feature type="non-terminal residue" evidence="1">
    <location>
        <position position="111"/>
    </location>
</feature>
<dbReference type="EMBL" id="CAKOFQ010007180">
    <property type="protein sequence ID" value="CAH1993681.1"/>
    <property type="molecule type" value="Genomic_DNA"/>
</dbReference>
<dbReference type="OrthoDB" id="8123891at2759"/>
<name>A0A9P0PPG3_ACAOB</name>
<evidence type="ECO:0000313" key="2">
    <source>
        <dbReference type="Proteomes" id="UP001152888"/>
    </source>
</evidence>
<accession>A0A9P0PPG3</accession>
<evidence type="ECO:0000313" key="1">
    <source>
        <dbReference type="EMBL" id="CAH1993681.1"/>
    </source>
</evidence>
<proteinExistence type="predicted"/>
<protein>
    <submittedName>
        <fullName evidence="1">Uncharacterized protein</fullName>
    </submittedName>
</protein>
<sequence length="111" mass="12291">NTGAATSANVYGPIKLSCEYKKIEGKEKSQVLPIQTDCFTLGPYIGQKESNFLCSSICKVMSPPMEEEVPHHTFPLASERNIHAVIRGVHATLSEIEIKEELQQRGYPPCT</sequence>
<gene>
    <name evidence="1" type="ORF">ACAOBT_LOCUS21660</name>
</gene>
<organism evidence="1 2">
    <name type="scientific">Acanthoscelides obtectus</name>
    <name type="common">Bean weevil</name>
    <name type="synonym">Bruchus obtectus</name>
    <dbReference type="NCBI Taxonomy" id="200917"/>
    <lineage>
        <taxon>Eukaryota</taxon>
        <taxon>Metazoa</taxon>
        <taxon>Ecdysozoa</taxon>
        <taxon>Arthropoda</taxon>
        <taxon>Hexapoda</taxon>
        <taxon>Insecta</taxon>
        <taxon>Pterygota</taxon>
        <taxon>Neoptera</taxon>
        <taxon>Endopterygota</taxon>
        <taxon>Coleoptera</taxon>
        <taxon>Polyphaga</taxon>
        <taxon>Cucujiformia</taxon>
        <taxon>Chrysomeloidea</taxon>
        <taxon>Chrysomelidae</taxon>
        <taxon>Bruchinae</taxon>
        <taxon>Bruchini</taxon>
        <taxon>Acanthoscelides</taxon>
    </lineage>
</organism>
<keyword evidence="2" id="KW-1185">Reference proteome</keyword>
<reference evidence="1" key="1">
    <citation type="submission" date="2022-03" db="EMBL/GenBank/DDBJ databases">
        <authorList>
            <person name="Sayadi A."/>
        </authorList>
    </citation>
    <scope>NUCLEOTIDE SEQUENCE</scope>
</reference>
<comment type="caution">
    <text evidence="1">The sequence shown here is derived from an EMBL/GenBank/DDBJ whole genome shotgun (WGS) entry which is preliminary data.</text>
</comment>
<dbReference type="AlphaFoldDB" id="A0A9P0PPG3"/>